<organism evidence="2">
    <name type="scientific">Nakamurella sp. A5-74</name>
    <dbReference type="NCBI Taxonomy" id="3158264"/>
    <lineage>
        <taxon>Bacteria</taxon>
        <taxon>Bacillati</taxon>
        <taxon>Actinomycetota</taxon>
        <taxon>Actinomycetes</taxon>
        <taxon>Nakamurellales</taxon>
        <taxon>Nakamurellaceae</taxon>
        <taxon>Nakamurella</taxon>
    </lineage>
</organism>
<evidence type="ECO:0000256" key="1">
    <source>
        <dbReference type="SAM" id="Phobius"/>
    </source>
</evidence>
<dbReference type="CDD" id="cd00756">
    <property type="entry name" value="MoaE"/>
    <property type="match status" value="1"/>
</dbReference>
<feature type="transmembrane region" description="Helical" evidence="1">
    <location>
        <begin position="18"/>
        <end position="38"/>
    </location>
</feature>
<evidence type="ECO:0000313" key="2">
    <source>
        <dbReference type="EMBL" id="XCG63127.1"/>
    </source>
</evidence>
<dbReference type="SUPFAM" id="SSF54690">
    <property type="entry name" value="Molybdopterin synthase subunit MoaE"/>
    <property type="match status" value="1"/>
</dbReference>
<dbReference type="Pfam" id="PF02391">
    <property type="entry name" value="MoaE"/>
    <property type="match status" value="1"/>
</dbReference>
<reference evidence="2" key="1">
    <citation type="submission" date="2024-05" db="EMBL/GenBank/DDBJ databases">
        <authorList>
            <person name="Cai S.Y."/>
            <person name="Jin L.M."/>
            <person name="Li H.R."/>
        </authorList>
    </citation>
    <scope>NUCLEOTIDE SEQUENCE</scope>
    <source>
        <strain evidence="2">A5-74</strain>
    </source>
</reference>
<gene>
    <name evidence="2" type="ORF">ABLG96_18255</name>
</gene>
<proteinExistence type="predicted"/>
<keyword evidence="1" id="KW-0472">Membrane</keyword>
<protein>
    <submittedName>
        <fullName evidence="2">Molybdenum cofactor biosynthesis protein MoaE</fullName>
    </submittedName>
</protein>
<dbReference type="InterPro" id="IPR036563">
    <property type="entry name" value="MoaE_sf"/>
</dbReference>
<accession>A0AAU8DQI2</accession>
<dbReference type="EMBL" id="CP159218">
    <property type="protein sequence ID" value="XCG63127.1"/>
    <property type="molecule type" value="Genomic_DNA"/>
</dbReference>
<dbReference type="GO" id="GO:0006777">
    <property type="term" value="P:Mo-molybdopterin cofactor biosynthetic process"/>
    <property type="evidence" value="ECO:0007669"/>
    <property type="project" value="InterPro"/>
</dbReference>
<dbReference type="RefSeq" id="WP_353648742.1">
    <property type="nucleotide sequence ID" value="NZ_CP159218.1"/>
</dbReference>
<dbReference type="Gene3D" id="3.90.1170.40">
    <property type="entry name" value="Molybdopterin biosynthesis MoaE subunit"/>
    <property type="match status" value="1"/>
</dbReference>
<dbReference type="PANTHER" id="PTHR23404">
    <property type="entry name" value="MOLYBDOPTERIN SYNTHASE RELATED"/>
    <property type="match status" value="1"/>
</dbReference>
<dbReference type="InterPro" id="IPR003448">
    <property type="entry name" value="Mopterin_biosynth_MoaE"/>
</dbReference>
<sequence>MNGVAVAGVSADPIDVDALAVAVGAATAGALVTFAGVVRNHDRARAVDALEYHAHPTADSVVAEVAAEIVARYPAVSVAVQHRIGTLVVGDVALGAAVSSAHRREAFAACSELVDLVKERLPVWKRQLFADGTDEWVGST</sequence>
<keyword evidence="1" id="KW-1133">Transmembrane helix</keyword>
<keyword evidence="1" id="KW-0812">Transmembrane</keyword>
<name>A0AAU8DQI2_9ACTN</name>
<dbReference type="AlphaFoldDB" id="A0AAU8DQI2"/>